<comment type="caution">
    <text evidence="1">The sequence shown here is derived from an EMBL/GenBank/DDBJ whole genome shotgun (WGS) entry which is preliminary data.</text>
</comment>
<sequence>MRAWLRRPNALRVETLDGHLLHSTTRINASRSLFYAVGTRTSWMLPPQLTTPVYDDDGLVRRRPEAAYGDPSFGDPRWAAVLDPVELGGTEPAPTELPFSNAVRVLGLEETTHAGRAVFEAVLAPNRTYRAAVAGHPLLGPYRTRVRIDAVTAVCVSSEVLEGPAAGSGHDLHILGVDEYMLDDLFVEHPANLTDVRRHVPWVVGHGPQPS</sequence>
<dbReference type="Proteomes" id="UP001500752">
    <property type="component" value="Unassembled WGS sequence"/>
</dbReference>
<keyword evidence="2" id="KW-1185">Reference proteome</keyword>
<organism evidence="1 2">
    <name type="scientific">Arthrobacter ginkgonis</name>
    <dbReference type="NCBI Taxonomy" id="1630594"/>
    <lineage>
        <taxon>Bacteria</taxon>
        <taxon>Bacillati</taxon>
        <taxon>Actinomycetota</taxon>
        <taxon>Actinomycetes</taxon>
        <taxon>Micrococcales</taxon>
        <taxon>Micrococcaceae</taxon>
        <taxon>Arthrobacter</taxon>
    </lineage>
</organism>
<evidence type="ECO:0000313" key="1">
    <source>
        <dbReference type="EMBL" id="GAA3703376.1"/>
    </source>
</evidence>
<name>A0ABP7DE35_9MICC</name>
<dbReference type="EMBL" id="BAABEO010000034">
    <property type="protein sequence ID" value="GAA3703376.1"/>
    <property type="molecule type" value="Genomic_DNA"/>
</dbReference>
<protein>
    <submittedName>
        <fullName evidence="1">Uncharacterized protein</fullName>
    </submittedName>
</protein>
<accession>A0ABP7DE35</accession>
<gene>
    <name evidence="1" type="ORF">GCM10023081_44720</name>
</gene>
<proteinExistence type="predicted"/>
<reference evidence="2" key="1">
    <citation type="journal article" date="2019" name="Int. J. Syst. Evol. Microbiol.">
        <title>The Global Catalogue of Microorganisms (GCM) 10K type strain sequencing project: providing services to taxonomists for standard genome sequencing and annotation.</title>
        <authorList>
            <consortium name="The Broad Institute Genomics Platform"/>
            <consortium name="The Broad Institute Genome Sequencing Center for Infectious Disease"/>
            <person name="Wu L."/>
            <person name="Ma J."/>
        </authorList>
    </citation>
    <scope>NUCLEOTIDE SEQUENCE [LARGE SCALE GENOMIC DNA]</scope>
    <source>
        <strain evidence="2">JCM 30742</strain>
    </source>
</reference>
<evidence type="ECO:0000313" key="2">
    <source>
        <dbReference type="Proteomes" id="UP001500752"/>
    </source>
</evidence>